<feature type="transmembrane region" description="Helical" evidence="18">
    <location>
        <begin position="98"/>
        <end position="120"/>
    </location>
</feature>
<evidence type="ECO:0000256" key="13">
    <source>
        <dbReference type="ARBA" id="ARBA00030071"/>
    </source>
</evidence>
<evidence type="ECO:0000256" key="5">
    <source>
        <dbReference type="ARBA" id="ARBA00022448"/>
    </source>
</evidence>
<name>A0A127PCU0_9BURK</name>
<dbReference type="OrthoDB" id="2375888at2"/>
<dbReference type="GO" id="GO:0019646">
    <property type="term" value="P:aerobic electron transport chain"/>
    <property type="evidence" value="ECO:0007669"/>
    <property type="project" value="TreeGrafter"/>
</dbReference>
<dbReference type="NCBIfam" id="TIGR02847">
    <property type="entry name" value="CyoD"/>
    <property type="match status" value="1"/>
</dbReference>
<evidence type="ECO:0000256" key="15">
    <source>
        <dbReference type="ARBA" id="ARBA00031887"/>
    </source>
</evidence>
<evidence type="ECO:0000313" key="20">
    <source>
        <dbReference type="Proteomes" id="UP000072421"/>
    </source>
</evidence>
<keyword evidence="6" id="KW-1003">Cell membrane</keyword>
<evidence type="ECO:0000313" key="19">
    <source>
        <dbReference type="EMBL" id="AMO95424.1"/>
    </source>
</evidence>
<evidence type="ECO:0000256" key="12">
    <source>
        <dbReference type="ARBA" id="ARBA00025694"/>
    </source>
</evidence>
<evidence type="ECO:0000256" key="17">
    <source>
        <dbReference type="SAM" id="MobiDB-lite"/>
    </source>
</evidence>
<dbReference type="Pfam" id="PF03626">
    <property type="entry name" value="COX4_pro"/>
    <property type="match status" value="1"/>
</dbReference>
<proteinExistence type="inferred from homology"/>
<evidence type="ECO:0000256" key="6">
    <source>
        <dbReference type="ARBA" id="ARBA00022475"/>
    </source>
</evidence>
<evidence type="ECO:0000256" key="18">
    <source>
        <dbReference type="SAM" id="Phobius"/>
    </source>
</evidence>
<evidence type="ECO:0000256" key="4">
    <source>
        <dbReference type="ARBA" id="ARBA00014689"/>
    </source>
</evidence>
<reference evidence="19 20" key="1">
    <citation type="submission" date="2015-11" db="EMBL/GenBank/DDBJ databases">
        <title>Exploring the genomic traits of fungus-feeding bacterial genus Collimonas.</title>
        <authorList>
            <person name="Song C."/>
            <person name="Schmidt R."/>
            <person name="de Jager V."/>
            <person name="Krzyzanowska D."/>
            <person name="Jongedijk E."/>
            <person name="Cankar K."/>
            <person name="Beekwilder J."/>
            <person name="van Veen A."/>
            <person name="de Boer W."/>
            <person name="van Veen J.A."/>
            <person name="Garbeva P."/>
        </authorList>
    </citation>
    <scope>NUCLEOTIDE SEQUENCE [LARGE SCALE GENOMIC DNA]</scope>
    <source>
        <strain evidence="19 20">Ter6</strain>
    </source>
</reference>
<dbReference type="PANTHER" id="PTHR36835:SF1">
    <property type="entry name" value="CYTOCHROME BO(3) UBIQUINOL OXIDASE SUBUNIT 4"/>
    <property type="match status" value="1"/>
</dbReference>
<keyword evidence="9 18" id="KW-1133">Transmembrane helix</keyword>
<dbReference type="GO" id="GO:0009319">
    <property type="term" value="C:cytochrome o ubiquinol oxidase complex"/>
    <property type="evidence" value="ECO:0007669"/>
    <property type="project" value="TreeGrafter"/>
</dbReference>
<comment type="subunit">
    <text evidence="3">Heterooctamer of two A chains, two B chains, two C chains and two D chains.</text>
</comment>
<dbReference type="RefSeq" id="WP_061540243.1">
    <property type="nucleotide sequence ID" value="NZ_CP013232.1"/>
</dbReference>
<comment type="subcellular location">
    <subcellularLocation>
        <location evidence="1">Cell membrane</location>
        <topology evidence="1">Multi-pass membrane protein</topology>
    </subcellularLocation>
</comment>
<dbReference type="InterPro" id="IPR050968">
    <property type="entry name" value="Cytochrome_c_oxidase_bac_sub4"/>
</dbReference>
<organism evidence="19">
    <name type="scientific">Collimonas fungivorans</name>
    <dbReference type="NCBI Taxonomy" id="158899"/>
    <lineage>
        <taxon>Bacteria</taxon>
        <taxon>Pseudomonadati</taxon>
        <taxon>Pseudomonadota</taxon>
        <taxon>Betaproteobacteria</taxon>
        <taxon>Burkholderiales</taxon>
        <taxon>Oxalobacteraceae</taxon>
        <taxon>Collimonas</taxon>
    </lineage>
</organism>
<keyword evidence="5" id="KW-0813">Transport</keyword>
<dbReference type="InterPro" id="IPR005171">
    <property type="entry name" value="Cyt_c_oxidase_su4_prok"/>
</dbReference>
<dbReference type="PANTHER" id="PTHR36835">
    <property type="entry name" value="CYTOCHROME BO(3) UBIQUINOL OXIDASE SUBUNIT 4"/>
    <property type="match status" value="1"/>
</dbReference>
<evidence type="ECO:0000256" key="14">
    <source>
        <dbReference type="ARBA" id="ARBA00030211"/>
    </source>
</evidence>
<evidence type="ECO:0000256" key="11">
    <source>
        <dbReference type="ARBA" id="ARBA00023136"/>
    </source>
</evidence>
<dbReference type="GO" id="GO:0015078">
    <property type="term" value="F:proton transmembrane transporter activity"/>
    <property type="evidence" value="ECO:0007669"/>
    <property type="project" value="TreeGrafter"/>
</dbReference>
<comment type="function">
    <text evidence="12">Cytochrome bo(3) ubiquinol terminal oxidase is the component of the aerobic respiratory chain of E.coli that predominates when cells are grown at high aeration. Has proton pump activity across the membrane in addition to electron transfer, pumping 2 protons/electron.</text>
</comment>
<dbReference type="GO" id="GO:0015990">
    <property type="term" value="P:electron transport coupled proton transport"/>
    <property type="evidence" value="ECO:0007669"/>
    <property type="project" value="InterPro"/>
</dbReference>
<evidence type="ECO:0000256" key="3">
    <source>
        <dbReference type="ARBA" id="ARBA00011700"/>
    </source>
</evidence>
<keyword evidence="8" id="KW-0249">Electron transport</keyword>
<feature type="transmembrane region" description="Helical" evidence="18">
    <location>
        <begin position="37"/>
        <end position="56"/>
    </location>
</feature>
<keyword evidence="10" id="KW-0560">Oxidoreductase</keyword>
<comment type="similarity">
    <text evidence="2">Belongs to the cytochrome c oxidase bacterial subunit 4 family.</text>
</comment>
<feature type="compositionally biased region" description="Basic and acidic residues" evidence="17">
    <location>
        <begin position="16"/>
        <end position="31"/>
    </location>
</feature>
<accession>A0A127PCU0</accession>
<dbReference type="InterPro" id="IPR014210">
    <property type="entry name" value="Cyt_o_ubiqinol_oxidase_su4"/>
</dbReference>
<dbReference type="EMBL" id="CP013232">
    <property type="protein sequence ID" value="AMO95424.1"/>
    <property type="molecule type" value="Genomic_DNA"/>
</dbReference>
<evidence type="ECO:0000256" key="8">
    <source>
        <dbReference type="ARBA" id="ARBA00022982"/>
    </source>
</evidence>
<gene>
    <name evidence="19" type="primary">cyoD</name>
    <name evidence="19" type="ORF">CFter6_2756</name>
</gene>
<keyword evidence="11 18" id="KW-0472">Membrane</keyword>
<evidence type="ECO:0000256" key="2">
    <source>
        <dbReference type="ARBA" id="ARBA00008079"/>
    </source>
</evidence>
<keyword evidence="7 18" id="KW-0812">Transmembrane</keyword>
<evidence type="ECO:0000256" key="7">
    <source>
        <dbReference type="ARBA" id="ARBA00022692"/>
    </source>
</evidence>
<feature type="transmembrane region" description="Helical" evidence="18">
    <location>
        <begin position="68"/>
        <end position="86"/>
    </location>
</feature>
<protein>
    <recommendedName>
        <fullName evidence="4">Cytochrome bo(3) ubiquinol oxidase subunit 4</fullName>
    </recommendedName>
    <alternativeName>
        <fullName evidence="16">Cytochrome o ubiquinol oxidase subunit 4</fullName>
    </alternativeName>
    <alternativeName>
        <fullName evidence="13">Oxidase bo(3) subunit 4</fullName>
    </alternativeName>
    <alternativeName>
        <fullName evidence="14">Ubiquinol oxidase polypeptide IV</fullName>
    </alternativeName>
    <alternativeName>
        <fullName evidence="15">Ubiquinol oxidase subunit 4</fullName>
    </alternativeName>
</protein>
<dbReference type="GO" id="GO:0009486">
    <property type="term" value="F:cytochrome bo3 ubiquinol oxidase activity"/>
    <property type="evidence" value="ECO:0007669"/>
    <property type="project" value="InterPro"/>
</dbReference>
<feature type="region of interest" description="Disordered" evidence="17">
    <location>
        <begin position="1"/>
        <end position="31"/>
    </location>
</feature>
<evidence type="ECO:0000256" key="16">
    <source>
        <dbReference type="ARBA" id="ARBA00032185"/>
    </source>
</evidence>
<evidence type="ECO:0000256" key="9">
    <source>
        <dbReference type="ARBA" id="ARBA00022989"/>
    </source>
</evidence>
<evidence type="ECO:0000256" key="1">
    <source>
        <dbReference type="ARBA" id="ARBA00004651"/>
    </source>
</evidence>
<dbReference type="PATRIC" id="fig|158899.10.peg.2748"/>
<dbReference type="GO" id="GO:0005886">
    <property type="term" value="C:plasma membrane"/>
    <property type="evidence" value="ECO:0007669"/>
    <property type="project" value="UniProtKB-SubCell"/>
</dbReference>
<dbReference type="Proteomes" id="UP000072421">
    <property type="component" value="Chromosome"/>
</dbReference>
<evidence type="ECO:0000256" key="10">
    <source>
        <dbReference type="ARBA" id="ARBA00023002"/>
    </source>
</evidence>
<sequence>MSGGHQQHPARVVGHGHSDHDGHHGHTHADHGSLKSYTTGFVLAVILTAIPFWLVMAKVFDKSSTTGLVLLGFAAVQIVVHMVYFLHMNTKSEGGWSMLALIFTIMLVFIMLSGSLWVMYHLNHNMMPGMMPDTTEVVPESMQKMPDMPKMHNMQDMQHMQNMQ</sequence>
<dbReference type="AlphaFoldDB" id="A0A127PCU0"/>